<comment type="caution">
    <text evidence="2">The sequence shown here is derived from an EMBL/GenBank/DDBJ whole genome shotgun (WGS) entry which is preliminary data.</text>
</comment>
<organism evidence="2 3">
    <name type="scientific">Stylosanthes scabra</name>
    <dbReference type="NCBI Taxonomy" id="79078"/>
    <lineage>
        <taxon>Eukaryota</taxon>
        <taxon>Viridiplantae</taxon>
        <taxon>Streptophyta</taxon>
        <taxon>Embryophyta</taxon>
        <taxon>Tracheophyta</taxon>
        <taxon>Spermatophyta</taxon>
        <taxon>Magnoliopsida</taxon>
        <taxon>eudicotyledons</taxon>
        <taxon>Gunneridae</taxon>
        <taxon>Pentapetalae</taxon>
        <taxon>rosids</taxon>
        <taxon>fabids</taxon>
        <taxon>Fabales</taxon>
        <taxon>Fabaceae</taxon>
        <taxon>Papilionoideae</taxon>
        <taxon>50 kb inversion clade</taxon>
        <taxon>dalbergioids sensu lato</taxon>
        <taxon>Dalbergieae</taxon>
        <taxon>Pterocarpus clade</taxon>
        <taxon>Stylosanthes</taxon>
    </lineage>
</organism>
<evidence type="ECO:0000256" key="1">
    <source>
        <dbReference type="SAM" id="MobiDB-lite"/>
    </source>
</evidence>
<reference evidence="2 3" key="1">
    <citation type="journal article" date="2023" name="Plants (Basel)">
        <title>Bridging the Gap: Combining Genomics and Transcriptomics Approaches to Understand Stylosanthes scabra, an Orphan Legume from the Brazilian Caatinga.</title>
        <authorList>
            <person name="Ferreira-Neto J.R.C."/>
            <person name="da Silva M.D."/>
            <person name="Binneck E."/>
            <person name="de Melo N.F."/>
            <person name="da Silva R.H."/>
            <person name="de Melo A.L.T.M."/>
            <person name="Pandolfi V."/>
            <person name="Bustamante F.O."/>
            <person name="Brasileiro-Vidal A.C."/>
            <person name="Benko-Iseppon A.M."/>
        </authorList>
    </citation>
    <scope>NUCLEOTIDE SEQUENCE [LARGE SCALE GENOMIC DNA]</scope>
    <source>
        <tissue evidence="2">Leaves</tissue>
    </source>
</reference>
<protein>
    <submittedName>
        <fullName evidence="2">Uncharacterized protein</fullName>
    </submittedName>
</protein>
<proteinExistence type="predicted"/>
<name>A0ABU6QZG4_9FABA</name>
<sequence length="93" mass="10139">MALFVSMACFLHTHQSQLGFVHHEAKDHSFGGNHIVKFQNASKTPQSLSFASSLRVVGKEVLFEVKSSTKASKRADSGDQSLERWGGGPARPL</sequence>
<gene>
    <name evidence="2" type="ORF">PIB30_099724</name>
</gene>
<feature type="region of interest" description="Disordered" evidence="1">
    <location>
        <begin position="68"/>
        <end position="93"/>
    </location>
</feature>
<evidence type="ECO:0000313" key="2">
    <source>
        <dbReference type="EMBL" id="MED6116374.1"/>
    </source>
</evidence>
<evidence type="ECO:0000313" key="3">
    <source>
        <dbReference type="Proteomes" id="UP001341840"/>
    </source>
</evidence>
<accession>A0ABU6QZG4</accession>
<dbReference type="EMBL" id="JASCZI010002703">
    <property type="protein sequence ID" value="MED6116374.1"/>
    <property type="molecule type" value="Genomic_DNA"/>
</dbReference>
<dbReference type="Proteomes" id="UP001341840">
    <property type="component" value="Unassembled WGS sequence"/>
</dbReference>
<keyword evidence="3" id="KW-1185">Reference proteome</keyword>